<evidence type="ECO:0000256" key="1">
    <source>
        <dbReference type="ARBA" id="ARBA00005564"/>
    </source>
</evidence>
<dbReference type="SUPFAM" id="SSF51004">
    <property type="entry name" value="C-terminal (heme d1) domain of cytochrome cd1-nitrite reductase"/>
    <property type="match status" value="1"/>
</dbReference>
<dbReference type="InterPro" id="IPR050282">
    <property type="entry name" value="Cycloisomerase_2"/>
</dbReference>
<dbReference type="Pfam" id="PF10282">
    <property type="entry name" value="Lactonase"/>
    <property type="match status" value="1"/>
</dbReference>
<evidence type="ECO:0008006" key="4">
    <source>
        <dbReference type="Google" id="ProtNLM"/>
    </source>
</evidence>
<dbReference type="EMBL" id="LFBV01000011">
    <property type="protein sequence ID" value="OKH90552.1"/>
    <property type="molecule type" value="Genomic_DNA"/>
</dbReference>
<organism evidence="2 3">
    <name type="scientific">Streptomyces uncialis</name>
    <dbReference type="NCBI Taxonomy" id="1048205"/>
    <lineage>
        <taxon>Bacteria</taxon>
        <taxon>Bacillati</taxon>
        <taxon>Actinomycetota</taxon>
        <taxon>Actinomycetes</taxon>
        <taxon>Kitasatosporales</taxon>
        <taxon>Streptomycetaceae</taxon>
        <taxon>Streptomyces</taxon>
    </lineage>
</organism>
<dbReference type="GO" id="GO:0017057">
    <property type="term" value="F:6-phosphogluconolactonase activity"/>
    <property type="evidence" value="ECO:0007669"/>
    <property type="project" value="TreeGrafter"/>
</dbReference>
<protein>
    <recommendedName>
        <fullName evidence="4">6-phosphogluconolactonase</fullName>
    </recommendedName>
</protein>
<comment type="caution">
    <text evidence="2">The sequence shown here is derived from an EMBL/GenBank/DDBJ whole genome shotgun (WGS) entry which is preliminary data.</text>
</comment>
<dbReference type="PANTHER" id="PTHR30344">
    <property type="entry name" value="6-PHOSPHOGLUCONOLACTONASE-RELATED"/>
    <property type="match status" value="1"/>
</dbReference>
<keyword evidence="3" id="KW-1185">Reference proteome</keyword>
<comment type="similarity">
    <text evidence="1">Belongs to the cycloisomerase 2 family.</text>
</comment>
<dbReference type="Proteomes" id="UP000186455">
    <property type="component" value="Unassembled WGS sequence"/>
</dbReference>
<gene>
    <name evidence="2" type="ORF">AB852_33480</name>
</gene>
<dbReference type="Gene3D" id="2.130.10.10">
    <property type="entry name" value="YVTN repeat-like/Quinoprotein amine dehydrogenase"/>
    <property type="match status" value="1"/>
</dbReference>
<reference evidence="2 3" key="1">
    <citation type="submission" date="2015-06" db="EMBL/GenBank/DDBJ databases">
        <title>Cloning and characterization of the uncialamcin biosynthetic gene cluster.</title>
        <authorList>
            <person name="Yan X."/>
            <person name="Huang T."/>
            <person name="Ge H."/>
            <person name="Shen B."/>
        </authorList>
    </citation>
    <scope>NUCLEOTIDE SEQUENCE [LARGE SCALE GENOMIC DNA]</scope>
    <source>
        <strain evidence="2 3">DCA2648</strain>
    </source>
</reference>
<accession>A0A1Q4UY73</accession>
<dbReference type="InterPro" id="IPR011048">
    <property type="entry name" value="Haem_d1_sf"/>
</dbReference>
<dbReference type="InterPro" id="IPR019405">
    <property type="entry name" value="Lactonase_7-beta_prop"/>
</dbReference>
<dbReference type="AlphaFoldDB" id="A0A1Q4UY73"/>
<evidence type="ECO:0000313" key="2">
    <source>
        <dbReference type="EMBL" id="OKH90552.1"/>
    </source>
</evidence>
<sequence>MRGHTGRAYIGSFTAAGGPGIATASVDPATGALTLLGTTGAVADPSYLALSADGTTLYAVSETDEGAVAAFRVTGARPEPLGAPVRVGGAGPTHLAVHAGHVLTANYGSGSVSAVPLRADGSLGDAPSGVLTHKGSGPHPQRQHAPHAHQVLAVPGGRRAVSVDLGTDSVRVFDLDTAGEPVQHREIALRPGSGPRHLAFHPGGTVVYVLNELAPTLTVCRWEAVEGALRPLTEIPVLPGAPEGDAYPSEVVVAPDGRFVWTATRGEDVISVFAAGDGGERLELVATVPCGGHWPRDLALDPSGRRLYAANERSGDITWFDVDGATGLPVRAGSLEFPAVSCVRFF</sequence>
<dbReference type="PANTHER" id="PTHR30344:SF1">
    <property type="entry name" value="6-PHOSPHOGLUCONOLACTONASE"/>
    <property type="match status" value="1"/>
</dbReference>
<dbReference type="RefSeq" id="WP_073794534.1">
    <property type="nucleotide sequence ID" value="NZ_LFBV01000011.1"/>
</dbReference>
<proteinExistence type="inferred from homology"/>
<evidence type="ECO:0000313" key="3">
    <source>
        <dbReference type="Proteomes" id="UP000186455"/>
    </source>
</evidence>
<name>A0A1Q4UY73_9ACTN</name>
<dbReference type="InterPro" id="IPR015943">
    <property type="entry name" value="WD40/YVTN_repeat-like_dom_sf"/>
</dbReference>
<dbReference type="STRING" id="1048205.AB852_33480"/>
<dbReference type="GO" id="GO:0005829">
    <property type="term" value="C:cytosol"/>
    <property type="evidence" value="ECO:0007669"/>
    <property type="project" value="TreeGrafter"/>
</dbReference>